<sequence length="80" mass="8556">MSWVVNLAEKGGTFLNTLDGRVAELLKADEKTSANRTVQEEVDRRSPPLPPSSSSSPAFPSSAVSSSGLSKPEREIPKTQ</sequence>
<gene>
    <name evidence="2" type="ORF">DILT_LOCUS17383</name>
</gene>
<reference evidence="2 3" key="1">
    <citation type="submission" date="2018-11" db="EMBL/GenBank/DDBJ databases">
        <authorList>
            <consortium name="Pathogen Informatics"/>
        </authorList>
    </citation>
    <scope>NUCLEOTIDE SEQUENCE [LARGE SCALE GENOMIC DNA]</scope>
</reference>
<feature type="compositionally biased region" description="Low complexity" evidence="1">
    <location>
        <begin position="52"/>
        <end position="70"/>
    </location>
</feature>
<evidence type="ECO:0000256" key="1">
    <source>
        <dbReference type="SAM" id="MobiDB-lite"/>
    </source>
</evidence>
<name>A0A3P7NPK4_DIBLA</name>
<evidence type="ECO:0000313" key="2">
    <source>
        <dbReference type="EMBL" id="VDN37658.1"/>
    </source>
</evidence>
<organism evidence="2 3">
    <name type="scientific">Dibothriocephalus latus</name>
    <name type="common">Fish tapeworm</name>
    <name type="synonym">Diphyllobothrium latum</name>
    <dbReference type="NCBI Taxonomy" id="60516"/>
    <lineage>
        <taxon>Eukaryota</taxon>
        <taxon>Metazoa</taxon>
        <taxon>Spiralia</taxon>
        <taxon>Lophotrochozoa</taxon>
        <taxon>Platyhelminthes</taxon>
        <taxon>Cestoda</taxon>
        <taxon>Eucestoda</taxon>
        <taxon>Diphyllobothriidea</taxon>
        <taxon>Diphyllobothriidae</taxon>
        <taxon>Dibothriocephalus</taxon>
    </lineage>
</organism>
<dbReference type="Proteomes" id="UP000281553">
    <property type="component" value="Unassembled WGS sequence"/>
</dbReference>
<proteinExistence type="predicted"/>
<keyword evidence="3" id="KW-1185">Reference proteome</keyword>
<feature type="compositionally biased region" description="Basic and acidic residues" evidence="1">
    <location>
        <begin position="31"/>
        <end position="46"/>
    </location>
</feature>
<dbReference type="EMBL" id="UYRU01091396">
    <property type="protein sequence ID" value="VDN37658.1"/>
    <property type="molecule type" value="Genomic_DNA"/>
</dbReference>
<accession>A0A3P7NPK4</accession>
<evidence type="ECO:0000313" key="3">
    <source>
        <dbReference type="Proteomes" id="UP000281553"/>
    </source>
</evidence>
<dbReference type="AlphaFoldDB" id="A0A3P7NPK4"/>
<protein>
    <submittedName>
        <fullName evidence="2">Uncharacterized protein</fullName>
    </submittedName>
</protein>
<feature type="region of interest" description="Disordered" evidence="1">
    <location>
        <begin position="31"/>
        <end position="80"/>
    </location>
</feature>
<feature type="compositionally biased region" description="Basic and acidic residues" evidence="1">
    <location>
        <begin position="71"/>
        <end position="80"/>
    </location>
</feature>